<keyword evidence="1" id="KW-0808">Transferase</keyword>
<protein>
    <submittedName>
        <fullName evidence="1">Macaca fascicularis brain cDNA clone: QflA-14604, similar to human GTPase regulator associated with focal adhesion kinasepp125(FAK) (GRAF), mRNA, RefSeq: NM_015071.2</fullName>
    </submittedName>
</protein>
<dbReference type="GO" id="GO:0016301">
    <property type="term" value="F:kinase activity"/>
    <property type="evidence" value="ECO:0007669"/>
    <property type="project" value="UniProtKB-KW"/>
</dbReference>
<keyword evidence="1" id="KW-0418">Kinase</keyword>
<sequence>MDPAQCGLPWCPRIGASLSLNVQSISTANMCFLMSDQTVFLNISSFPFAKCFSDREAKRMNNQVLTDWHSQDRAILVTRAFQGTCPELQSWVCPTCLLKGRAFYPLSFYCLRMATAVSLKALS</sequence>
<accession>I7GHT0</accession>
<evidence type="ECO:0000313" key="1">
    <source>
        <dbReference type="EMBL" id="BAE88643.1"/>
    </source>
</evidence>
<organism evidence="1">
    <name type="scientific">Macaca fascicularis</name>
    <name type="common">Crab-eating macaque</name>
    <name type="synonym">Cynomolgus monkey</name>
    <dbReference type="NCBI Taxonomy" id="9541"/>
    <lineage>
        <taxon>Eukaryota</taxon>
        <taxon>Metazoa</taxon>
        <taxon>Chordata</taxon>
        <taxon>Craniata</taxon>
        <taxon>Vertebrata</taxon>
        <taxon>Euteleostomi</taxon>
        <taxon>Mammalia</taxon>
        <taxon>Eutheria</taxon>
        <taxon>Euarchontoglires</taxon>
        <taxon>Primates</taxon>
        <taxon>Haplorrhini</taxon>
        <taxon>Catarrhini</taxon>
        <taxon>Cercopithecidae</taxon>
        <taxon>Cercopithecinae</taxon>
        <taxon>Macaca</taxon>
    </lineage>
</organism>
<dbReference type="EMBL" id="AB171580">
    <property type="protein sequence ID" value="BAE88643.1"/>
    <property type="molecule type" value="mRNA"/>
</dbReference>
<name>I7GHT0_MACFA</name>
<proteinExistence type="evidence at transcript level"/>
<reference evidence="1" key="1">
    <citation type="journal article" date="2007" name="PLoS Biol.">
        <title>Rate of evolution in brain-expressed genes in humans and other primates.</title>
        <authorList>
            <person name="Wang H.-Y."/>
            <person name="Chien H.-C."/>
            <person name="Osada N."/>
            <person name="Hashimoto K."/>
            <person name="Sugano S."/>
            <person name="Gojobori T."/>
            <person name="Chou C.-K."/>
            <person name="Tsai S.-F."/>
            <person name="Wu C.-I."/>
            <person name="Shen C.-K.J."/>
        </authorList>
    </citation>
    <scope>NUCLEOTIDE SEQUENCE</scope>
</reference>
<dbReference type="AlphaFoldDB" id="I7GHT0"/>